<comment type="caution">
    <text evidence="8">The sequence shown here is derived from an EMBL/GenBank/DDBJ whole genome shotgun (WGS) entry which is preliminary data.</text>
</comment>
<keyword evidence="3 6" id="KW-0812">Transmembrane</keyword>
<dbReference type="PANTHER" id="PTHR43568">
    <property type="entry name" value="P PROTEIN"/>
    <property type="match status" value="1"/>
</dbReference>
<reference evidence="8 9" key="1">
    <citation type="submission" date="2019-09" db="EMBL/GenBank/DDBJ databases">
        <title>Segnochrobactrum spirostomi gen. nov., sp. nov., isolated from the ciliate Spirostomum cf. yagiui and description of a novel family, Segnochrobactraceae fam. nov. within the order Rhizobiales of the class Alphaproteobacteria.</title>
        <authorList>
            <person name="Akter S."/>
            <person name="Shazib S.U.A."/>
            <person name="Shin M.K."/>
        </authorList>
    </citation>
    <scope>NUCLEOTIDE SEQUENCE [LARGE SCALE GENOMIC DNA]</scope>
    <source>
        <strain evidence="8 9">Sp-1</strain>
    </source>
</reference>
<evidence type="ECO:0000313" key="8">
    <source>
        <dbReference type="EMBL" id="MQT11149.1"/>
    </source>
</evidence>
<evidence type="ECO:0000256" key="2">
    <source>
        <dbReference type="ARBA" id="ARBA00022448"/>
    </source>
</evidence>
<evidence type="ECO:0000256" key="4">
    <source>
        <dbReference type="ARBA" id="ARBA00022989"/>
    </source>
</evidence>
<dbReference type="InterPro" id="IPR051475">
    <property type="entry name" value="Diverse_Ion_Transporter"/>
</dbReference>
<comment type="subcellular location">
    <subcellularLocation>
        <location evidence="1">Membrane</location>
        <topology evidence="1">Multi-pass membrane protein</topology>
    </subcellularLocation>
</comment>
<dbReference type="InterPro" id="IPR004680">
    <property type="entry name" value="Cit_transptr-like_dom"/>
</dbReference>
<dbReference type="Proteomes" id="UP000332515">
    <property type="component" value="Unassembled WGS sequence"/>
</dbReference>
<dbReference type="AlphaFoldDB" id="A0A6A7XZG8"/>
<accession>A0A6A7XZG8</accession>
<keyword evidence="4 6" id="KW-1133">Transmembrane helix</keyword>
<feature type="transmembrane region" description="Helical" evidence="6">
    <location>
        <begin position="28"/>
        <end position="45"/>
    </location>
</feature>
<feature type="transmembrane region" description="Helical" evidence="6">
    <location>
        <begin position="272"/>
        <end position="289"/>
    </location>
</feature>
<dbReference type="EMBL" id="VWNA01000001">
    <property type="protein sequence ID" value="MQT11149.1"/>
    <property type="molecule type" value="Genomic_DNA"/>
</dbReference>
<dbReference type="RefSeq" id="WP_153477489.1">
    <property type="nucleotide sequence ID" value="NZ_VWNA01000001.1"/>
</dbReference>
<dbReference type="GO" id="GO:0055085">
    <property type="term" value="P:transmembrane transport"/>
    <property type="evidence" value="ECO:0007669"/>
    <property type="project" value="InterPro"/>
</dbReference>
<organism evidence="8 9">
    <name type="scientific">Segnochrobactrum spirostomi</name>
    <dbReference type="NCBI Taxonomy" id="2608987"/>
    <lineage>
        <taxon>Bacteria</taxon>
        <taxon>Pseudomonadati</taxon>
        <taxon>Pseudomonadota</taxon>
        <taxon>Alphaproteobacteria</taxon>
        <taxon>Hyphomicrobiales</taxon>
        <taxon>Segnochrobactraceae</taxon>
        <taxon>Segnochrobactrum</taxon>
    </lineage>
</organism>
<feature type="transmembrane region" description="Helical" evidence="6">
    <location>
        <begin position="57"/>
        <end position="80"/>
    </location>
</feature>
<feature type="transmembrane region" description="Helical" evidence="6">
    <location>
        <begin position="386"/>
        <end position="407"/>
    </location>
</feature>
<dbReference type="GO" id="GO:0016020">
    <property type="term" value="C:membrane"/>
    <property type="evidence" value="ECO:0007669"/>
    <property type="project" value="UniProtKB-SubCell"/>
</dbReference>
<keyword evidence="2" id="KW-0813">Transport</keyword>
<feature type="transmembrane region" description="Helical" evidence="6">
    <location>
        <begin position="355"/>
        <end position="374"/>
    </location>
</feature>
<keyword evidence="9" id="KW-1185">Reference proteome</keyword>
<feature type="domain" description="Citrate transporter-like" evidence="7">
    <location>
        <begin position="19"/>
        <end position="344"/>
    </location>
</feature>
<evidence type="ECO:0000259" key="7">
    <source>
        <dbReference type="Pfam" id="PF03600"/>
    </source>
</evidence>
<proteinExistence type="predicted"/>
<dbReference type="Pfam" id="PF03600">
    <property type="entry name" value="CitMHS"/>
    <property type="match status" value="1"/>
</dbReference>
<feature type="transmembrane region" description="Helical" evidence="6">
    <location>
        <begin position="134"/>
        <end position="153"/>
    </location>
</feature>
<feature type="transmembrane region" description="Helical" evidence="6">
    <location>
        <begin position="173"/>
        <end position="195"/>
    </location>
</feature>
<evidence type="ECO:0000256" key="6">
    <source>
        <dbReference type="SAM" id="Phobius"/>
    </source>
</evidence>
<evidence type="ECO:0000256" key="3">
    <source>
        <dbReference type="ARBA" id="ARBA00022692"/>
    </source>
</evidence>
<name>A0A6A7XZG8_9HYPH</name>
<feature type="transmembrane region" description="Helical" evidence="6">
    <location>
        <begin position="92"/>
        <end position="122"/>
    </location>
</feature>
<dbReference type="PANTHER" id="PTHR43568:SF1">
    <property type="entry name" value="P PROTEIN"/>
    <property type="match status" value="1"/>
</dbReference>
<evidence type="ECO:0000313" key="9">
    <source>
        <dbReference type="Proteomes" id="UP000332515"/>
    </source>
</evidence>
<feature type="transmembrane region" description="Helical" evidence="6">
    <location>
        <begin position="221"/>
        <end position="238"/>
    </location>
</feature>
<gene>
    <name evidence="8" type="ORF">F0357_00330</name>
</gene>
<evidence type="ECO:0000256" key="1">
    <source>
        <dbReference type="ARBA" id="ARBA00004141"/>
    </source>
</evidence>
<protein>
    <submittedName>
        <fullName evidence="8">Transporter</fullName>
    </submittedName>
</protein>
<sequence length="408" mass="42116">MDTTLLIFLLVYVALAIGHLPGFLVDRTGAAVIGAFAMIATARITDGQAWAAIDYRTIALLFGLMVVSGGFVVSGFYGWLAARVALLKVGPAALLALLVLTGGVLSALLTNDVVVVAMTPLLVSITLSRGLNPVPFLLGFCFASNTGSAATIIGSPQNMIVAQTLGLSFNGFLAAAFVPAALSLPLVWGVIAFLYRGRWMRAPSAEAPARASVPRLDKAETIKTLVVTLAVIVIFVTTDWPRDLVALAAAAVMLLNRTIASKDVLKTVDGSLLLLLMGLFVVNAAFTETELPQKAIAALAASGFDLAQPMVLLGVVSVISNIVGNNPAVMLVTPFLSHAANPLAIGAALSLGTGFSSNLVIFGSLAGIIVVEQAAARRVRIGAAEFCRAGLPVTLASLALAAAWVALM</sequence>
<keyword evidence="5 6" id="KW-0472">Membrane</keyword>
<evidence type="ECO:0000256" key="5">
    <source>
        <dbReference type="ARBA" id="ARBA00023136"/>
    </source>
</evidence>